<reference evidence="1" key="1">
    <citation type="submission" date="2022-06" db="EMBL/GenBank/DDBJ databases">
        <title>Physiological and biochemical characterization and genomic elucidation of a strain of the genus Ensifer adhaerens M8 that combines arsenic oxidation and chromium reduction.</title>
        <authorList>
            <person name="Li X."/>
            <person name="Yu c."/>
        </authorList>
    </citation>
    <scope>NUCLEOTIDE SEQUENCE</scope>
    <source>
        <strain evidence="1">M8</strain>
    </source>
</reference>
<dbReference type="Proteomes" id="UP001055460">
    <property type="component" value="Chromosome"/>
</dbReference>
<sequence length="132" mass="13296">MPGGSGTIGGSVVLNDRGTLAPGNSPGTLTINGNLSLAAASFLDFEFGQANVAGGALNDLVDVGGNLVLDATLNVSVPSGGSFGAGIYRVFNCGGTLTNIGLQSARLSRPLCQDIPFPRPRSQLSPLTRPDP</sequence>
<protein>
    <submittedName>
        <fullName evidence="1">Uncharacterized protein</fullName>
    </submittedName>
</protein>
<dbReference type="EMBL" id="CP098807">
    <property type="protein sequence ID" value="USJ22044.1"/>
    <property type="molecule type" value="Genomic_DNA"/>
</dbReference>
<dbReference type="AlphaFoldDB" id="A0A9Q9D8I6"/>
<dbReference type="RefSeq" id="WP_090294399.1">
    <property type="nucleotide sequence ID" value="NZ_CAXURO020000001.1"/>
</dbReference>
<gene>
    <name evidence="1" type="ORF">NE863_12035</name>
</gene>
<evidence type="ECO:0000313" key="1">
    <source>
        <dbReference type="EMBL" id="USJ22044.1"/>
    </source>
</evidence>
<dbReference type="OrthoDB" id="9804931at2"/>
<accession>A0A9Q9D8I6</accession>
<evidence type="ECO:0000313" key="2">
    <source>
        <dbReference type="Proteomes" id="UP001055460"/>
    </source>
</evidence>
<organism evidence="1 2">
    <name type="scientific">Ensifer adhaerens</name>
    <name type="common">Sinorhizobium morelense</name>
    <dbReference type="NCBI Taxonomy" id="106592"/>
    <lineage>
        <taxon>Bacteria</taxon>
        <taxon>Pseudomonadati</taxon>
        <taxon>Pseudomonadota</taxon>
        <taxon>Alphaproteobacteria</taxon>
        <taxon>Hyphomicrobiales</taxon>
        <taxon>Rhizobiaceae</taxon>
        <taxon>Sinorhizobium/Ensifer group</taxon>
        <taxon>Ensifer</taxon>
    </lineage>
</organism>
<name>A0A9Q9D8I6_ENSAD</name>
<proteinExistence type="predicted"/>